<gene>
    <name evidence="3" type="ORF">PACTADRAFT_50487</name>
</gene>
<evidence type="ECO:0000256" key="2">
    <source>
        <dbReference type="SAM" id="MobiDB-lite"/>
    </source>
</evidence>
<accession>A0A1E4TS93</accession>
<name>A0A1E4TS93_PACTA</name>
<proteinExistence type="predicted"/>
<feature type="compositionally biased region" description="Low complexity" evidence="2">
    <location>
        <begin position="226"/>
        <end position="237"/>
    </location>
</feature>
<feature type="coiled-coil region" evidence="1">
    <location>
        <begin position="448"/>
        <end position="482"/>
    </location>
</feature>
<reference evidence="4" key="1">
    <citation type="submission" date="2016-05" db="EMBL/GenBank/DDBJ databases">
        <title>Comparative genomics of biotechnologically important yeasts.</title>
        <authorList>
            <consortium name="DOE Joint Genome Institute"/>
            <person name="Riley R."/>
            <person name="Haridas S."/>
            <person name="Wolfe K.H."/>
            <person name="Lopes M.R."/>
            <person name="Hittinger C.T."/>
            <person name="Goker M."/>
            <person name="Salamov A."/>
            <person name="Wisecaver J."/>
            <person name="Long T.M."/>
            <person name="Aerts A.L."/>
            <person name="Barry K."/>
            <person name="Choi C."/>
            <person name="Clum A."/>
            <person name="Coughlan A.Y."/>
            <person name="Deshpande S."/>
            <person name="Douglass A.P."/>
            <person name="Hanson S.J."/>
            <person name="Klenk H.-P."/>
            <person name="Labutti K."/>
            <person name="Lapidus A."/>
            <person name="Lindquist E."/>
            <person name="Lipzen A."/>
            <person name="Meier-Kolthoff J.P."/>
            <person name="Ohm R.A."/>
            <person name="Otillar R.P."/>
            <person name="Pangilinan J."/>
            <person name="Peng Y."/>
            <person name="Rokas A."/>
            <person name="Rosa C.A."/>
            <person name="Scheuner C."/>
            <person name="Sibirny A.A."/>
            <person name="Slot J.C."/>
            <person name="Stielow J.B."/>
            <person name="Sun H."/>
            <person name="Kurtzman C.P."/>
            <person name="Blackwell M."/>
            <person name="Grigoriev I.V."/>
            <person name="Jeffries T.W."/>
        </authorList>
    </citation>
    <scope>NUCLEOTIDE SEQUENCE [LARGE SCALE GENOMIC DNA]</scope>
    <source>
        <strain evidence="4">NRRL Y-2460</strain>
    </source>
</reference>
<dbReference type="AlphaFoldDB" id="A0A1E4TS93"/>
<keyword evidence="1" id="KW-0175">Coiled coil</keyword>
<organism evidence="3 4">
    <name type="scientific">Pachysolen tannophilus NRRL Y-2460</name>
    <dbReference type="NCBI Taxonomy" id="669874"/>
    <lineage>
        <taxon>Eukaryota</taxon>
        <taxon>Fungi</taxon>
        <taxon>Dikarya</taxon>
        <taxon>Ascomycota</taxon>
        <taxon>Saccharomycotina</taxon>
        <taxon>Pichiomycetes</taxon>
        <taxon>Pachysolenaceae</taxon>
        <taxon>Pachysolen</taxon>
    </lineage>
</organism>
<dbReference type="EMBL" id="KV454015">
    <property type="protein sequence ID" value="ODV94619.1"/>
    <property type="molecule type" value="Genomic_DNA"/>
</dbReference>
<keyword evidence="4" id="KW-1185">Reference proteome</keyword>
<feature type="coiled-coil region" evidence="1">
    <location>
        <begin position="102"/>
        <end position="175"/>
    </location>
</feature>
<evidence type="ECO:0000313" key="3">
    <source>
        <dbReference type="EMBL" id="ODV94619.1"/>
    </source>
</evidence>
<evidence type="ECO:0000256" key="1">
    <source>
        <dbReference type="SAM" id="Coils"/>
    </source>
</evidence>
<feature type="region of interest" description="Disordered" evidence="2">
    <location>
        <begin position="226"/>
        <end position="255"/>
    </location>
</feature>
<evidence type="ECO:0000313" key="4">
    <source>
        <dbReference type="Proteomes" id="UP000094236"/>
    </source>
</evidence>
<feature type="compositionally biased region" description="Polar residues" evidence="2">
    <location>
        <begin position="239"/>
        <end position="251"/>
    </location>
</feature>
<dbReference type="Proteomes" id="UP000094236">
    <property type="component" value="Unassembled WGS sequence"/>
</dbReference>
<protein>
    <submittedName>
        <fullName evidence="3">Uncharacterized protein</fullName>
    </submittedName>
</protein>
<sequence>MSVSVSQIKEGSRVVNEKLKNRGFLKSSLPNQLLFCSLDLEKLLENDESDKENLNNNESDKISAAVNSSKQTQTAKVTQVTQVTQAMLLNDKKVLNVIYELLNLLEKTAETKEIAISQHNQQREEINKLKKQNGFLINEVISKKDKIIDEKDMEILKLKKSIHALNNDIKYLKKERSHLKILNDNTRENSKIEIKKKDVIIDELRDKLLLKLNSPSQYNYNYINNNNQNNNQNSISSAFPKNTQQEQTVTTALGPPSRLINNTTVVPDLQAPAQAPAQMQAAAMMAPQPQQPLPLPKIAKSDALSEDDVLVKNIIDRETRTLLEDSSNLLFQLINNNEESAAFLTTLAAYFDQLYHYLKSVFIINQSSNGTANNNSQILVEYLPTLNDFITQFNDNLQKSKSFNNIDLTKATNSLSNFDSIKSLFYTNFEKFYNLISNVENTNNKLEFQNGNNKIDHYKLENEKLLKELNQMKENCKKANLTVEKWKFLYKSNISSNGETNSNV</sequence>
<feature type="region of interest" description="Disordered" evidence="2">
    <location>
        <begin position="49"/>
        <end position="68"/>
    </location>
</feature>